<evidence type="ECO:0000313" key="3">
    <source>
        <dbReference type="EMBL" id="RIY13795.1"/>
    </source>
</evidence>
<dbReference type="Pfam" id="PF03009">
    <property type="entry name" value="GDPD"/>
    <property type="match status" value="1"/>
</dbReference>
<dbReference type="SUPFAM" id="SSF51695">
    <property type="entry name" value="PLC-like phosphodiesterases"/>
    <property type="match status" value="1"/>
</dbReference>
<dbReference type="OrthoDB" id="384721at2"/>
<dbReference type="RefSeq" id="WP_119654026.1">
    <property type="nucleotide sequence ID" value="NZ_JBHUOI010000070.1"/>
</dbReference>
<dbReference type="Proteomes" id="UP000284250">
    <property type="component" value="Unassembled WGS sequence"/>
</dbReference>
<dbReference type="AlphaFoldDB" id="A0A418R928"/>
<proteinExistence type="predicted"/>
<dbReference type="EMBL" id="QYCN01000002">
    <property type="protein sequence ID" value="RIY13795.1"/>
    <property type="molecule type" value="Genomic_DNA"/>
</dbReference>
<dbReference type="PANTHER" id="PTHR46211">
    <property type="entry name" value="GLYCEROPHOSPHORYL DIESTER PHOSPHODIESTERASE"/>
    <property type="match status" value="1"/>
</dbReference>
<evidence type="ECO:0000313" key="4">
    <source>
        <dbReference type="Proteomes" id="UP000284250"/>
    </source>
</evidence>
<dbReference type="Gene3D" id="3.20.20.190">
    <property type="entry name" value="Phosphatidylinositol (PI) phosphodiesterase"/>
    <property type="match status" value="1"/>
</dbReference>
<protein>
    <submittedName>
        <fullName evidence="3">Glycerophosphodiester phosphodiesterase</fullName>
    </submittedName>
</protein>
<sequence>MRQLFCLGPFLRSLLVLATGTGGLLALPARAQSPAADAPLIIGHAGSGFFTPLRPFNPLPPSSLRSINRALRHGADGIEIDVRLSQDSVPVLYHDNTLESMTTGQGCVSQTPAAALTRLRYRGGWPYDWFHQERIQTFATILARLQQQPQFPYLHLDLHEDDPCANDDVARNQALARGIERLLRHCQVPLGRVLIITNRPATLRYLGYLMPAVGLGLEVGDDYEASLADLRTLPQVGTVVLHKNAVTPARAEALHALGREVVVFGGRSARAVERVVSAEPDAYEVDNVRQLRSTLRRRQQEQQETMRR</sequence>
<dbReference type="PANTHER" id="PTHR46211:SF14">
    <property type="entry name" value="GLYCEROPHOSPHODIESTER PHOSPHODIESTERASE"/>
    <property type="match status" value="1"/>
</dbReference>
<evidence type="ECO:0000256" key="1">
    <source>
        <dbReference type="SAM" id="SignalP"/>
    </source>
</evidence>
<reference evidence="3 4" key="2">
    <citation type="submission" date="2019-01" db="EMBL/GenBank/DDBJ databases">
        <title>Hymenobacter humicola sp. nov., isolated from soils in Antarctica.</title>
        <authorList>
            <person name="Sedlacek I."/>
            <person name="Holochova P."/>
            <person name="Kralova S."/>
            <person name="Pantucek R."/>
            <person name="Stankova E."/>
            <person name="Vrbovska V."/>
            <person name="Kristofova L."/>
            <person name="Svec P."/>
            <person name="Busse H.-J."/>
        </authorList>
    </citation>
    <scope>NUCLEOTIDE SEQUENCE [LARGE SCALE GENOMIC DNA]</scope>
    <source>
        <strain evidence="3 4">CCM 8852</strain>
    </source>
</reference>
<accession>A0A418R928</accession>
<comment type="caution">
    <text evidence="3">The sequence shown here is derived from an EMBL/GenBank/DDBJ whole genome shotgun (WGS) entry which is preliminary data.</text>
</comment>
<evidence type="ECO:0000259" key="2">
    <source>
        <dbReference type="PROSITE" id="PS51704"/>
    </source>
</evidence>
<dbReference type="GO" id="GO:0008081">
    <property type="term" value="F:phosphoric diester hydrolase activity"/>
    <property type="evidence" value="ECO:0007669"/>
    <property type="project" value="InterPro"/>
</dbReference>
<keyword evidence="4" id="KW-1185">Reference proteome</keyword>
<dbReference type="GO" id="GO:0006629">
    <property type="term" value="P:lipid metabolic process"/>
    <property type="evidence" value="ECO:0007669"/>
    <property type="project" value="InterPro"/>
</dbReference>
<dbReference type="PROSITE" id="PS50007">
    <property type="entry name" value="PIPLC_X_DOMAIN"/>
    <property type="match status" value="1"/>
</dbReference>
<dbReference type="PROSITE" id="PS51704">
    <property type="entry name" value="GP_PDE"/>
    <property type="match status" value="1"/>
</dbReference>
<dbReference type="InterPro" id="IPR030395">
    <property type="entry name" value="GP_PDE_dom"/>
</dbReference>
<feature type="chain" id="PRO_5019037025" evidence="1">
    <location>
        <begin position="19"/>
        <end position="308"/>
    </location>
</feature>
<reference evidence="3 4" key="1">
    <citation type="submission" date="2018-09" db="EMBL/GenBank/DDBJ databases">
        <authorList>
            <person name="Zeman M."/>
            <person name="Pardy F."/>
        </authorList>
    </citation>
    <scope>NUCLEOTIDE SEQUENCE [LARGE SCALE GENOMIC DNA]</scope>
    <source>
        <strain evidence="3 4">CCM 8852</strain>
    </source>
</reference>
<feature type="domain" description="GP-PDE" evidence="2">
    <location>
        <begin position="39"/>
        <end position="308"/>
    </location>
</feature>
<dbReference type="InterPro" id="IPR017946">
    <property type="entry name" value="PLC-like_Pdiesterase_TIM-brl"/>
</dbReference>
<organism evidence="3 4">
    <name type="scientific">Hymenobacter rubripertinctus</name>
    <dbReference type="NCBI Taxonomy" id="2029981"/>
    <lineage>
        <taxon>Bacteria</taxon>
        <taxon>Pseudomonadati</taxon>
        <taxon>Bacteroidota</taxon>
        <taxon>Cytophagia</taxon>
        <taxon>Cytophagales</taxon>
        <taxon>Hymenobacteraceae</taxon>
        <taxon>Hymenobacter</taxon>
    </lineage>
</organism>
<keyword evidence="1" id="KW-0732">Signal</keyword>
<feature type="signal peptide" evidence="1">
    <location>
        <begin position="1"/>
        <end position="18"/>
    </location>
</feature>
<name>A0A418R928_9BACT</name>
<gene>
    <name evidence="3" type="ORF">D0T11_01565</name>
</gene>